<gene>
    <name evidence="1" type="ORF">A9179_12850</name>
</gene>
<dbReference type="Proteomes" id="UP000744555">
    <property type="component" value="Unassembled WGS sequence"/>
</dbReference>
<sequence length="192" mass="22372">MARAGCWLRFSWVSVWLLLFFRFDVVASEMPGSEFFDGMFYELDGRATMHAITANMAERFEAGPLHTYWSSYHRLEEFSRPKYERVAGILGVQLPNRSWILIKAKAISCLPQFMMSKVMSGLRQRTIVYVERLRRLSEIGPAEGHDFYAYMVRQELLQVQIMDLALREEYSAAEELVAQFITQESAMSDRPF</sequence>
<dbReference type="EMBL" id="LZEU01000001">
    <property type="protein sequence ID" value="MBC9251166.1"/>
    <property type="molecule type" value="Genomic_DNA"/>
</dbReference>
<name>A0ABR7S0N7_AQUAC</name>
<proteinExistence type="predicted"/>
<reference evidence="1 2" key="1">
    <citation type="submission" date="2016-06" db="EMBL/GenBank/DDBJ databases">
        <authorList>
            <person name="Ramos C."/>
            <person name="Pintado A."/>
            <person name="Crespo-Gomez J.I."/>
        </authorList>
    </citation>
    <scope>NUCLEOTIDE SEQUENCE [LARGE SCALE GENOMIC DNA]</scope>
    <source>
        <strain evidence="1 2">AVO110</strain>
    </source>
</reference>
<evidence type="ECO:0000313" key="2">
    <source>
        <dbReference type="Proteomes" id="UP000744555"/>
    </source>
</evidence>
<organism evidence="1 2">
    <name type="scientific">Aquipseudomonas alcaligenes</name>
    <name type="common">Pseudomonas alcaligenes</name>
    <dbReference type="NCBI Taxonomy" id="43263"/>
    <lineage>
        <taxon>Bacteria</taxon>
        <taxon>Pseudomonadati</taxon>
        <taxon>Pseudomonadota</taxon>
        <taxon>Gammaproteobacteria</taxon>
        <taxon>Pseudomonadales</taxon>
        <taxon>Pseudomonadaceae</taxon>
        <taxon>Aquipseudomonas</taxon>
    </lineage>
</organism>
<accession>A0ABR7S0N7</accession>
<dbReference type="RefSeq" id="WP_187806495.1">
    <property type="nucleotide sequence ID" value="NZ_LZEU01000001.1"/>
</dbReference>
<evidence type="ECO:0000313" key="1">
    <source>
        <dbReference type="EMBL" id="MBC9251166.1"/>
    </source>
</evidence>
<keyword evidence="2" id="KW-1185">Reference proteome</keyword>
<protein>
    <submittedName>
        <fullName evidence="1">Uncharacterized protein</fullName>
    </submittedName>
</protein>
<comment type="caution">
    <text evidence="1">The sequence shown here is derived from an EMBL/GenBank/DDBJ whole genome shotgun (WGS) entry which is preliminary data.</text>
</comment>